<feature type="chain" id="PRO_5043447015" description="Lipoprotein" evidence="1">
    <location>
        <begin position="23"/>
        <end position="224"/>
    </location>
</feature>
<organism evidence="2 3">
    <name type="scientific">Williamsia herbipolensis</name>
    <dbReference type="NCBI Taxonomy" id="1603258"/>
    <lineage>
        <taxon>Bacteria</taxon>
        <taxon>Bacillati</taxon>
        <taxon>Actinomycetota</taxon>
        <taxon>Actinomycetes</taxon>
        <taxon>Mycobacteriales</taxon>
        <taxon>Nocardiaceae</taxon>
        <taxon>Williamsia</taxon>
    </lineage>
</organism>
<dbReference type="Proteomes" id="UP001432128">
    <property type="component" value="Chromosome"/>
</dbReference>
<dbReference type="RefSeq" id="WP_328857293.1">
    <property type="nucleotide sequence ID" value="NZ_CP108021.1"/>
</dbReference>
<keyword evidence="1" id="KW-0732">Signal</keyword>
<dbReference type="KEGG" id="whr:OG579_19495"/>
<protein>
    <recommendedName>
        <fullName evidence="4">Lipoprotein</fullName>
    </recommendedName>
</protein>
<proteinExistence type="predicted"/>
<sequence>MVTLRTAVTSALAIVGTAATLAACTSGSESAGTDAPARPSTSVPVSANVVAPAGLVDRTPTGTTLAFGASAYLPADAFRPAGQLAMFTVTGIEPGSASELPESVTHGGTPFYVHVTVTQLANRQLDVPSVVGLAGSSDGRTATLTETPPDGFDKCRATEAPRTLGRGNSYATCFVAVADKGVDLTRVIYWAQTSTDPSADYKAAPVVWSDGSPAAPASSPATTG</sequence>
<gene>
    <name evidence="2" type="ORF">OG579_19495</name>
</gene>
<evidence type="ECO:0000313" key="3">
    <source>
        <dbReference type="Proteomes" id="UP001432128"/>
    </source>
</evidence>
<reference evidence="2 3" key="1">
    <citation type="submission" date="2022-10" db="EMBL/GenBank/DDBJ databases">
        <title>The complete genomes of actinobacterial strains from the NBC collection.</title>
        <authorList>
            <person name="Joergensen T.S."/>
            <person name="Alvarez Arevalo M."/>
            <person name="Sterndorff E.B."/>
            <person name="Faurdal D."/>
            <person name="Vuksanovic O."/>
            <person name="Mourched A.-S."/>
            <person name="Charusanti P."/>
            <person name="Shaw S."/>
            <person name="Blin K."/>
            <person name="Weber T."/>
        </authorList>
    </citation>
    <scope>NUCLEOTIDE SEQUENCE [LARGE SCALE GENOMIC DNA]</scope>
    <source>
        <strain evidence="2 3">NBC_00319</strain>
    </source>
</reference>
<feature type="signal peptide" evidence="1">
    <location>
        <begin position="1"/>
        <end position="22"/>
    </location>
</feature>
<evidence type="ECO:0000256" key="1">
    <source>
        <dbReference type="SAM" id="SignalP"/>
    </source>
</evidence>
<keyword evidence="3" id="KW-1185">Reference proteome</keyword>
<dbReference type="AlphaFoldDB" id="A0AAU4K1A5"/>
<dbReference type="PROSITE" id="PS51257">
    <property type="entry name" value="PROKAR_LIPOPROTEIN"/>
    <property type="match status" value="1"/>
</dbReference>
<evidence type="ECO:0008006" key="4">
    <source>
        <dbReference type="Google" id="ProtNLM"/>
    </source>
</evidence>
<accession>A0AAU4K1A5</accession>
<dbReference type="EMBL" id="CP108021">
    <property type="protein sequence ID" value="WUM19850.1"/>
    <property type="molecule type" value="Genomic_DNA"/>
</dbReference>
<name>A0AAU4K1A5_9NOCA</name>
<evidence type="ECO:0000313" key="2">
    <source>
        <dbReference type="EMBL" id="WUM19850.1"/>
    </source>
</evidence>